<reference evidence="3 4" key="1">
    <citation type="submission" date="2017-12" db="EMBL/GenBank/DDBJ databases">
        <title>High-resolution comparative analysis of great ape genomes.</title>
        <authorList>
            <person name="Pollen A."/>
            <person name="Hastie A."/>
            <person name="Hormozdiari F."/>
            <person name="Dougherty M."/>
            <person name="Liu R."/>
            <person name="Chaisson M."/>
            <person name="Hoppe E."/>
            <person name="Hill C."/>
            <person name="Pang A."/>
            <person name="Hillier L."/>
            <person name="Baker C."/>
            <person name="Armstrong J."/>
            <person name="Shendure J."/>
            <person name="Paten B."/>
            <person name="Wilson R."/>
            <person name="Chao H."/>
            <person name="Schneider V."/>
            <person name="Ventura M."/>
            <person name="Kronenberg Z."/>
            <person name="Murali S."/>
            <person name="Gordon D."/>
            <person name="Cantsilieris S."/>
            <person name="Munson K."/>
            <person name="Nelson B."/>
            <person name="Raja A."/>
            <person name="Underwood J."/>
            <person name="Diekhans M."/>
            <person name="Fiddes I."/>
            <person name="Haussler D."/>
            <person name="Eichler E."/>
        </authorList>
    </citation>
    <scope>NUCLEOTIDE SEQUENCE [LARGE SCALE GENOMIC DNA]</scope>
    <source>
        <strain evidence="3">Yerkes chimp pedigree #C0471</strain>
    </source>
</reference>
<gene>
    <name evidence="3" type="ORF">CK820_G0001395</name>
</gene>
<dbReference type="PANTHER" id="PTHR11675:SF33">
    <property type="entry name" value="POLYPEPTIDE N-ACETYLGALACTOSAMINYLTRANSFERASE 3"/>
    <property type="match status" value="1"/>
</dbReference>
<organism evidence="3 4">
    <name type="scientific">Pan troglodytes</name>
    <name type="common">Chimpanzee</name>
    <dbReference type="NCBI Taxonomy" id="9598"/>
    <lineage>
        <taxon>Eukaryota</taxon>
        <taxon>Metazoa</taxon>
        <taxon>Chordata</taxon>
        <taxon>Craniata</taxon>
        <taxon>Vertebrata</taxon>
        <taxon>Euteleostomi</taxon>
        <taxon>Mammalia</taxon>
        <taxon>Eutheria</taxon>
        <taxon>Euarchontoglires</taxon>
        <taxon>Primates</taxon>
        <taxon>Haplorrhini</taxon>
        <taxon>Catarrhini</taxon>
        <taxon>Hominidae</taxon>
        <taxon>Pan</taxon>
    </lineage>
</organism>
<feature type="non-terminal residue" evidence="3">
    <location>
        <position position="1"/>
    </location>
</feature>
<dbReference type="InterPro" id="IPR029044">
    <property type="entry name" value="Nucleotide-diphossugar_trans"/>
</dbReference>
<protein>
    <submittedName>
        <fullName evidence="3">GALNT3 isoform 4</fullName>
    </submittedName>
</protein>
<evidence type="ECO:0000259" key="2">
    <source>
        <dbReference type="Pfam" id="PF00535"/>
    </source>
</evidence>
<proteinExistence type="predicted"/>
<evidence type="ECO:0000313" key="4">
    <source>
        <dbReference type="Proteomes" id="UP000236370"/>
    </source>
</evidence>
<dbReference type="Proteomes" id="UP000236370">
    <property type="component" value="Unassembled WGS sequence"/>
</dbReference>
<keyword evidence="1" id="KW-1015">Disulfide bond</keyword>
<evidence type="ECO:0000313" key="3">
    <source>
        <dbReference type="EMBL" id="PNI86211.1"/>
    </source>
</evidence>
<dbReference type="Gene3D" id="3.90.550.10">
    <property type="entry name" value="Spore Coat Polysaccharide Biosynthesis Protein SpsA, Chain A"/>
    <property type="match status" value="1"/>
</dbReference>
<dbReference type="Pfam" id="PF00535">
    <property type="entry name" value="Glycos_transf_2"/>
    <property type="match status" value="1"/>
</dbReference>
<feature type="domain" description="Glycosyltransferase 2-like" evidence="2">
    <location>
        <begin position="3"/>
        <end position="79"/>
    </location>
</feature>
<name>A0A2J8PQB6_PANTR</name>
<dbReference type="AlphaFoldDB" id="A0A2J8PQB6"/>
<evidence type="ECO:0000256" key="1">
    <source>
        <dbReference type="ARBA" id="ARBA00023157"/>
    </source>
</evidence>
<accession>A0A2J8PQB6</accession>
<sequence>VHSVLYSSPAILLKEIILVDDASVDEYLHDKLDEYVKQFSIVKIVRQRERKGLITARLLGATVATAETLTFLDAHSFSTGDYSNDSPSR</sequence>
<dbReference type="PANTHER" id="PTHR11675">
    <property type="entry name" value="N-ACETYLGALACTOSAMINYLTRANSFERASE"/>
    <property type="match status" value="1"/>
</dbReference>
<dbReference type="SMR" id="A0A2J8PQB6"/>
<dbReference type="EMBL" id="NBAG03000211">
    <property type="protein sequence ID" value="PNI86211.1"/>
    <property type="molecule type" value="Genomic_DNA"/>
</dbReference>
<dbReference type="SUPFAM" id="SSF53448">
    <property type="entry name" value="Nucleotide-diphospho-sugar transferases"/>
    <property type="match status" value="1"/>
</dbReference>
<comment type="caution">
    <text evidence="3">The sequence shown here is derived from an EMBL/GenBank/DDBJ whole genome shotgun (WGS) entry which is preliminary data.</text>
</comment>
<dbReference type="InterPro" id="IPR001173">
    <property type="entry name" value="Glyco_trans_2-like"/>
</dbReference>